<dbReference type="Gene3D" id="3.40.50.150">
    <property type="entry name" value="Vaccinia Virus protein VP39"/>
    <property type="match status" value="1"/>
</dbReference>
<evidence type="ECO:0000259" key="1">
    <source>
        <dbReference type="Pfam" id="PF13649"/>
    </source>
</evidence>
<accession>F5YHE1</accession>
<dbReference type="RefSeq" id="WP_015707766.1">
    <property type="nucleotide sequence ID" value="NC_015578.1"/>
</dbReference>
<dbReference type="Gene3D" id="2.20.25.110">
    <property type="entry name" value="S-adenosyl-L-methionine-dependent methyltransferases"/>
    <property type="match status" value="1"/>
</dbReference>
<dbReference type="SUPFAM" id="SSF53335">
    <property type="entry name" value="S-adenosyl-L-methionine-dependent methyltransferases"/>
    <property type="match status" value="1"/>
</dbReference>
<feature type="domain" description="Methyltransferase" evidence="1">
    <location>
        <begin position="59"/>
        <end position="154"/>
    </location>
</feature>
<name>F5YHE1_TREPZ</name>
<organism evidence="2 3">
    <name type="scientific">Treponema primitia (strain ATCC BAA-887 / DSM 12427 / ZAS-2)</name>
    <dbReference type="NCBI Taxonomy" id="545694"/>
    <lineage>
        <taxon>Bacteria</taxon>
        <taxon>Pseudomonadati</taxon>
        <taxon>Spirochaetota</taxon>
        <taxon>Spirochaetia</taxon>
        <taxon>Spirochaetales</taxon>
        <taxon>Treponemataceae</taxon>
        <taxon>Treponema</taxon>
    </lineage>
</organism>
<dbReference type="PANTHER" id="PTHR43591:SF110">
    <property type="entry name" value="RHODANESE DOMAIN-CONTAINING PROTEIN"/>
    <property type="match status" value="1"/>
</dbReference>
<gene>
    <name evidence="2" type="ordered locus">TREPR_2441</name>
</gene>
<dbReference type="OrthoDB" id="9811589at2"/>
<dbReference type="GO" id="GO:0008168">
    <property type="term" value="F:methyltransferase activity"/>
    <property type="evidence" value="ECO:0007669"/>
    <property type="project" value="UniProtKB-KW"/>
</dbReference>
<protein>
    <submittedName>
        <fullName evidence="2">Methyltransferase type 11</fullName>
    </submittedName>
</protein>
<evidence type="ECO:0000313" key="3">
    <source>
        <dbReference type="Proteomes" id="UP000009223"/>
    </source>
</evidence>
<dbReference type="EMBL" id="CP001843">
    <property type="protein sequence ID" value="AEF85466.1"/>
    <property type="molecule type" value="Genomic_DNA"/>
</dbReference>
<keyword evidence="3" id="KW-1185">Reference proteome</keyword>
<keyword evidence="2" id="KW-0489">Methyltransferase</keyword>
<dbReference type="Pfam" id="PF13649">
    <property type="entry name" value="Methyltransf_25"/>
    <property type="match status" value="1"/>
</dbReference>
<dbReference type="KEGG" id="tpi:TREPR_2441"/>
<sequence length="259" mass="29647">MPEWFEDGHFWEHYGPIMFDRKRWDEVPLVADGLTRMARLDLYHRDTTGSSNTEQGPRVLDLCCGFGRIALELARRGFSVTGVDITETYLNTGREDASYEKLDVEFVKGDVRDFKRSGFFDLALNLYISFGYFENPADDLLFARNACEALKPGGSFIIETLGKEIAVRDFVEAEWFERAGYTVLTEYAPADSWAGLKNRWILIKGGERIEKVFTQRLYAGSEIRRLLFDAGFSSVELYGSWDEAPYDHRAEVLIAVGRK</sequence>
<reference evidence="2 3" key="2">
    <citation type="journal article" date="2011" name="ISME J.">
        <title>RNA-seq reveals cooperative metabolic interactions between two termite-gut spirochete species in co-culture.</title>
        <authorList>
            <person name="Rosenthal A.Z."/>
            <person name="Matson E.G."/>
            <person name="Eldar A."/>
            <person name="Leadbetter J.R."/>
        </authorList>
    </citation>
    <scope>NUCLEOTIDE SEQUENCE [LARGE SCALE GENOMIC DNA]</scope>
    <source>
        <strain evidence="3">ATCC BAA-887 / DSM 12427 / ZAS-2</strain>
    </source>
</reference>
<dbReference type="InterPro" id="IPR029063">
    <property type="entry name" value="SAM-dependent_MTases_sf"/>
</dbReference>
<dbReference type="STRING" id="545694.TREPR_2441"/>
<dbReference type="GO" id="GO:0032259">
    <property type="term" value="P:methylation"/>
    <property type="evidence" value="ECO:0007669"/>
    <property type="project" value="UniProtKB-KW"/>
</dbReference>
<dbReference type="PANTHER" id="PTHR43591">
    <property type="entry name" value="METHYLTRANSFERASE"/>
    <property type="match status" value="1"/>
</dbReference>
<evidence type="ECO:0000313" key="2">
    <source>
        <dbReference type="EMBL" id="AEF85466.1"/>
    </source>
</evidence>
<dbReference type="HOGENOM" id="CLU_069129_1_0_12"/>
<dbReference type="eggNOG" id="COG2227">
    <property type="taxonomic scope" value="Bacteria"/>
</dbReference>
<dbReference type="Proteomes" id="UP000009223">
    <property type="component" value="Chromosome"/>
</dbReference>
<dbReference type="CDD" id="cd02440">
    <property type="entry name" value="AdoMet_MTases"/>
    <property type="match status" value="1"/>
</dbReference>
<keyword evidence="2" id="KW-0808">Transferase</keyword>
<dbReference type="AlphaFoldDB" id="F5YHE1"/>
<dbReference type="InterPro" id="IPR041698">
    <property type="entry name" value="Methyltransf_25"/>
</dbReference>
<reference evidence="3" key="1">
    <citation type="submission" date="2009-12" db="EMBL/GenBank/DDBJ databases">
        <title>Complete sequence of Treponema primitia strain ZAS-2.</title>
        <authorList>
            <person name="Tetu S.G."/>
            <person name="Matson E."/>
            <person name="Ren Q."/>
            <person name="Seshadri R."/>
            <person name="Elbourne L."/>
            <person name="Hassan K.A."/>
            <person name="Durkin A."/>
            <person name="Radune D."/>
            <person name="Mohamoud Y."/>
            <person name="Shay R."/>
            <person name="Jin S."/>
            <person name="Zhang X."/>
            <person name="Lucey K."/>
            <person name="Ballor N.R."/>
            <person name="Ottesen E."/>
            <person name="Rosenthal R."/>
            <person name="Allen A."/>
            <person name="Leadbetter J.R."/>
            <person name="Paulsen I.T."/>
        </authorList>
    </citation>
    <scope>NUCLEOTIDE SEQUENCE [LARGE SCALE GENOMIC DNA]</scope>
    <source>
        <strain evidence="3">ATCC BAA-887 / DSM 12427 / ZAS-2</strain>
    </source>
</reference>
<proteinExistence type="predicted"/>